<organism evidence="2 3">
    <name type="scientific">Sporosarcina thermotolerans</name>
    <dbReference type="NCBI Taxonomy" id="633404"/>
    <lineage>
        <taxon>Bacteria</taxon>
        <taxon>Bacillati</taxon>
        <taxon>Bacillota</taxon>
        <taxon>Bacilli</taxon>
        <taxon>Bacillales</taxon>
        <taxon>Caryophanaceae</taxon>
        <taxon>Sporosarcina</taxon>
    </lineage>
</organism>
<evidence type="ECO:0000313" key="2">
    <source>
        <dbReference type="EMBL" id="MDW0115593.1"/>
    </source>
</evidence>
<keyword evidence="1" id="KW-0472">Membrane</keyword>
<dbReference type="Proteomes" id="UP001271648">
    <property type="component" value="Unassembled WGS sequence"/>
</dbReference>
<keyword evidence="1" id="KW-1133">Transmembrane helix</keyword>
<gene>
    <name evidence="2" type="ORF">QTL97_01410</name>
</gene>
<keyword evidence="3" id="KW-1185">Reference proteome</keyword>
<accession>A0AAW9A8Y9</accession>
<feature type="transmembrane region" description="Helical" evidence="1">
    <location>
        <begin position="5"/>
        <end position="23"/>
    </location>
</feature>
<sequence length="158" mass="18639">MKKKIGFIIGVCLLVLVVFYYFYNTKELYGNDKASIVNVIKSIDGYKDKDIEIMEITDFDDIRIAGFLSNNSPSIIEFNKNRKGNYVWRYVETRKDESFSMFLTQFENSKMMFVTNYENEIAKLVVDINGITIEEHFIPYQATVTWVDYPQTNKDHYE</sequence>
<evidence type="ECO:0000256" key="1">
    <source>
        <dbReference type="SAM" id="Phobius"/>
    </source>
</evidence>
<evidence type="ECO:0000313" key="3">
    <source>
        <dbReference type="Proteomes" id="UP001271648"/>
    </source>
</evidence>
<comment type="caution">
    <text evidence="2">The sequence shown here is derived from an EMBL/GenBank/DDBJ whole genome shotgun (WGS) entry which is preliminary data.</text>
</comment>
<name>A0AAW9A8Y9_9BACL</name>
<keyword evidence="1" id="KW-0812">Transmembrane</keyword>
<dbReference type="RefSeq" id="WP_283731813.1">
    <property type="nucleotide sequence ID" value="NZ_CP125968.1"/>
</dbReference>
<reference evidence="2 3" key="1">
    <citation type="submission" date="2023-06" db="EMBL/GenBank/DDBJ databases">
        <title>Sporosarcina sp. nov., isolated from Korean traditional fermented seafood 'Jeotgal'.</title>
        <authorList>
            <person name="Yang A.I."/>
            <person name="Shin N.-R."/>
        </authorList>
    </citation>
    <scope>NUCLEOTIDE SEQUENCE [LARGE SCALE GENOMIC DNA]</scope>
    <source>
        <strain evidence="2 3">KCTC43456</strain>
    </source>
</reference>
<evidence type="ECO:0008006" key="4">
    <source>
        <dbReference type="Google" id="ProtNLM"/>
    </source>
</evidence>
<dbReference type="EMBL" id="JAUBDJ010000001">
    <property type="protein sequence ID" value="MDW0115593.1"/>
    <property type="molecule type" value="Genomic_DNA"/>
</dbReference>
<dbReference type="AlphaFoldDB" id="A0AAW9A8Y9"/>
<proteinExistence type="predicted"/>
<protein>
    <recommendedName>
        <fullName evidence="4">Lipoprotein</fullName>
    </recommendedName>
</protein>